<evidence type="ECO:0000256" key="6">
    <source>
        <dbReference type="SAM" id="Phobius"/>
    </source>
</evidence>
<evidence type="ECO:0000259" key="7">
    <source>
        <dbReference type="PROSITE" id="PS50261"/>
    </source>
</evidence>
<name>A0AAD4D5J9_9FUNG</name>
<gene>
    <name evidence="8" type="ORF">BGZ95_002425</name>
</gene>
<keyword evidence="4 6" id="KW-0472">Membrane</keyword>
<evidence type="ECO:0000256" key="1">
    <source>
        <dbReference type="ARBA" id="ARBA00004141"/>
    </source>
</evidence>
<feature type="transmembrane region" description="Helical" evidence="6">
    <location>
        <begin position="7"/>
        <end position="28"/>
    </location>
</feature>
<feature type="transmembrane region" description="Helical" evidence="6">
    <location>
        <begin position="129"/>
        <end position="157"/>
    </location>
</feature>
<dbReference type="AlphaFoldDB" id="A0AAD4D5J9"/>
<feature type="region of interest" description="Disordered" evidence="5">
    <location>
        <begin position="273"/>
        <end position="298"/>
    </location>
</feature>
<dbReference type="PANTHER" id="PTHR23112">
    <property type="entry name" value="G PROTEIN-COUPLED RECEPTOR 157-RELATED"/>
    <property type="match status" value="1"/>
</dbReference>
<dbReference type="GO" id="GO:0004930">
    <property type="term" value="F:G protein-coupled receptor activity"/>
    <property type="evidence" value="ECO:0007669"/>
    <property type="project" value="InterPro"/>
</dbReference>
<feature type="transmembrane region" description="Helical" evidence="6">
    <location>
        <begin position="85"/>
        <end position="109"/>
    </location>
</feature>
<dbReference type="Gene3D" id="1.20.1070.10">
    <property type="entry name" value="Rhodopsin 7-helix transmembrane proteins"/>
    <property type="match status" value="1"/>
</dbReference>
<reference evidence="8" key="1">
    <citation type="journal article" date="2020" name="Fungal Divers.">
        <title>Resolving the Mortierellaceae phylogeny through synthesis of multi-gene phylogenetics and phylogenomics.</title>
        <authorList>
            <person name="Vandepol N."/>
            <person name="Liber J."/>
            <person name="Desiro A."/>
            <person name="Na H."/>
            <person name="Kennedy M."/>
            <person name="Barry K."/>
            <person name="Grigoriev I.V."/>
            <person name="Miller A.N."/>
            <person name="O'Donnell K."/>
            <person name="Stajich J.E."/>
            <person name="Bonito G."/>
        </authorList>
    </citation>
    <scope>NUCLEOTIDE SEQUENCE</scope>
    <source>
        <strain evidence="8">NRRL 28262</strain>
    </source>
</reference>
<evidence type="ECO:0000313" key="8">
    <source>
        <dbReference type="EMBL" id="KAG0268522.1"/>
    </source>
</evidence>
<feature type="domain" description="G-protein coupled receptors family 2 profile 2" evidence="7">
    <location>
        <begin position="1"/>
        <end position="158"/>
    </location>
</feature>
<proteinExistence type="predicted"/>
<dbReference type="SUPFAM" id="SSF81321">
    <property type="entry name" value="Family A G protein-coupled receptor-like"/>
    <property type="match status" value="1"/>
</dbReference>
<dbReference type="Pfam" id="PF00002">
    <property type="entry name" value="7tm_2"/>
    <property type="match status" value="1"/>
</dbReference>
<feature type="compositionally biased region" description="Low complexity" evidence="5">
    <location>
        <begin position="515"/>
        <end position="534"/>
    </location>
</feature>
<protein>
    <recommendedName>
        <fullName evidence="7">G-protein coupled receptors family 2 profile 2 domain-containing protein</fullName>
    </recommendedName>
</protein>
<keyword evidence="3 6" id="KW-1133">Transmembrane helix</keyword>
<feature type="region of interest" description="Disordered" evidence="5">
    <location>
        <begin position="461"/>
        <end position="546"/>
    </location>
</feature>
<evidence type="ECO:0000256" key="4">
    <source>
        <dbReference type="ARBA" id="ARBA00023136"/>
    </source>
</evidence>
<feature type="transmembrane region" description="Helical" evidence="6">
    <location>
        <begin position="228"/>
        <end position="245"/>
    </location>
</feature>
<dbReference type="GO" id="GO:0007166">
    <property type="term" value="P:cell surface receptor signaling pathway"/>
    <property type="evidence" value="ECO:0007669"/>
    <property type="project" value="InterPro"/>
</dbReference>
<keyword evidence="9" id="KW-1185">Reference proteome</keyword>
<feature type="transmembrane region" description="Helical" evidence="6">
    <location>
        <begin position="188"/>
        <end position="208"/>
    </location>
</feature>
<feature type="compositionally biased region" description="Pro residues" evidence="5">
    <location>
        <begin position="535"/>
        <end position="546"/>
    </location>
</feature>
<evidence type="ECO:0000313" key="9">
    <source>
        <dbReference type="Proteomes" id="UP001194580"/>
    </source>
</evidence>
<dbReference type="InterPro" id="IPR017981">
    <property type="entry name" value="GPCR_2-like_7TM"/>
</dbReference>
<evidence type="ECO:0000256" key="2">
    <source>
        <dbReference type="ARBA" id="ARBA00022692"/>
    </source>
</evidence>
<dbReference type="Proteomes" id="UP001194580">
    <property type="component" value="Unassembled WGS sequence"/>
</dbReference>
<feature type="compositionally biased region" description="Low complexity" evidence="5">
    <location>
        <begin position="478"/>
        <end position="500"/>
    </location>
</feature>
<sequence length="546" mass="58278">MYRSINYTLQIFCAVAIFNNINESFLLLRYGENVMSRAHGTPGCIFSAVFEQFIPLAVSSLATCMGFNIWYLIVMRSKHTEKEMLKWYCLYSFGMPLVVTSVALILLRNQPFLSSYPRKYYCDLGGTNITYWTFAVPMLITAILGILCAVHTVFYLLRHYLVLRRTLNSGTYSNGGGMSFELGYCIRLLIFCIGFGVLVLMAVLDTIVDPNARKATYNTSEDLSNFSDFSGSLVGIVIFVIFGTTRDAFRTFKKITVFVFTCGRDRGDSVDLGGGGGRGAVGRSDRTGAGAGAGAGGRRGDWKSIGRVFGRGTSGSGSGHQWDWKGIFGRFGRRSSGGARTGAGTRTGAGVIIGHQRVRSESTNPMAYSVSTANGSAGSGFGGGSQGTLGASVDGKQELVENGPVSFNEIILGAYNIINTNESHGNVTNGNVNDNGNGIVMSNITMRPVLRGDYDLESGYPPVAVLPPPPPLPPKPSPSSSLPVPASAPGTRLSSPPSFGNSGGGGQPMWQQYGAAAANQAPAPMMVRPSSFSAPSPPPQSYFPRR</sequence>
<organism evidence="8 9">
    <name type="scientific">Linnemannia exigua</name>
    <dbReference type="NCBI Taxonomy" id="604196"/>
    <lineage>
        <taxon>Eukaryota</taxon>
        <taxon>Fungi</taxon>
        <taxon>Fungi incertae sedis</taxon>
        <taxon>Mucoromycota</taxon>
        <taxon>Mortierellomycotina</taxon>
        <taxon>Mortierellomycetes</taxon>
        <taxon>Mortierellales</taxon>
        <taxon>Mortierellaceae</taxon>
        <taxon>Linnemannia</taxon>
    </lineage>
</organism>
<keyword evidence="2 6" id="KW-0812">Transmembrane</keyword>
<feature type="compositionally biased region" description="Pro residues" evidence="5">
    <location>
        <begin position="464"/>
        <end position="477"/>
    </location>
</feature>
<dbReference type="GO" id="GO:0007189">
    <property type="term" value="P:adenylate cyclase-activating G protein-coupled receptor signaling pathway"/>
    <property type="evidence" value="ECO:0007669"/>
    <property type="project" value="TreeGrafter"/>
</dbReference>
<accession>A0AAD4D5J9</accession>
<evidence type="ECO:0000256" key="3">
    <source>
        <dbReference type="ARBA" id="ARBA00022989"/>
    </source>
</evidence>
<dbReference type="EMBL" id="JAAAIL010001512">
    <property type="protein sequence ID" value="KAG0268522.1"/>
    <property type="molecule type" value="Genomic_DNA"/>
</dbReference>
<dbReference type="GO" id="GO:0005886">
    <property type="term" value="C:plasma membrane"/>
    <property type="evidence" value="ECO:0007669"/>
    <property type="project" value="TreeGrafter"/>
</dbReference>
<comment type="caution">
    <text evidence="8">The sequence shown here is derived from an EMBL/GenBank/DDBJ whole genome shotgun (WGS) entry which is preliminary data.</text>
</comment>
<comment type="subcellular location">
    <subcellularLocation>
        <location evidence="1">Membrane</location>
        <topology evidence="1">Multi-pass membrane protein</topology>
    </subcellularLocation>
</comment>
<evidence type="ECO:0000256" key="5">
    <source>
        <dbReference type="SAM" id="MobiDB-lite"/>
    </source>
</evidence>
<dbReference type="PROSITE" id="PS50261">
    <property type="entry name" value="G_PROTEIN_RECEP_F2_4"/>
    <property type="match status" value="1"/>
</dbReference>
<dbReference type="InterPro" id="IPR000832">
    <property type="entry name" value="GPCR_2_secretin-like"/>
</dbReference>
<dbReference type="PANTHER" id="PTHR23112:SF0">
    <property type="entry name" value="TRANSMEMBRANE PROTEIN 116"/>
    <property type="match status" value="1"/>
</dbReference>
<feature type="transmembrane region" description="Helical" evidence="6">
    <location>
        <begin position="53"/>
        <end position="73"/>
    </location>
</feature>